<evidence type="ECO:0000256" key="1">
    <source>
        <dbReference type="SAM" id="Phobius"/>
    </source>
</evidence>
<proteinExistence type="predicted"/>
<dbReference type="Proteomes" id="UP000178175">
    <property type="component" value="Unassembled WGS sequence"/>
</dbReference>
<protein>
    <submittedName>
        <fullName evidence="2">Uncharacterized protein</fullName>
    </submittedName>
</protein>
<evidence type="ECO:0000313" key="2">
    <source>
        <dbReference type="EMBL" id="OHA95943.1"/>
    </source>
</evidence>
<keyword evidence="1" id="KW-0472">Membrane</keyword>
<gene>
    <name evidence="2" type="ORF">A3C70_02970</name>
</gene>
<feature type="transmembrane region" description="Helical" evidence="1">
    <location>
        <begin position="33"/>
        <end position="57"/>
    </location>
</feature>
<reference evidence="2 3" key="1">
    <citation type="journal article" date="2016" name="Nat. Commun.">
        <title>Thousands of microbial genomes shed light on interconnected biogeochemical processes in an aquifer system.</title>
        <authorList>
            <person name="Anantharaman K."/>
            <person name="Brown C.T."/>
            <person name="Hug L.A."/>
            <person name="Sharon I."/>
            <person name="Castelle C.J."/>
            <person name="Probst A.J."/>
            <person name="Thomas B.C."/>
            <person name="Singh A."/>
            <person name="Wilkins M.J."/>
            <person name="Karaoz U."/>
            <person name="Brodie E.L."/>
            <person name="Williams K.H."/>
            <person name="Hubbard S.S."/>
            <person name="Banfield J.F."/>
        </authorList>
    </citation>
    <scope>NUCLEOTIDE SEQUENCE [LARGE SCALE GENOMIC DNA]</scope>
</reference>
<keyword evidence="1" id="KW-1133">Transmembrane helix</keyword>
<accession>A0A1G2TFD2</accession>
<name>A0A1G2TFD2_9BACT</name>
<evidence type="ECO:0000313" key="3">
    <source>
        <dbReference type="Proteomes" id="UP000178175"/>
    </source>
</evidence>
<dbReference type="AlphaFoldDB" id="A0A1G2TFD2"/>
<sequence length="108" mass="11471">MSDLLAQSFNLIVCDGTTTPCTFAKLIELAKNLITALVIISTFLATAAFAYAGFLLLTSGGSESGKTKAKEVFKKVLIGYLWILGAWLLVYTITSTLLNSGYSLLGAP</sequence>
<comment type="caution">
    <text evidence="2">The sequence shown here is derived from an EMBL/GenBank/DDBJ whole genome shotgun (WGS) entry which is preliminary data.</text>
</comment>
<dbReference type="EMBL" id="MHVR01000014">
    <property type="protein sequence ID" value="OHA95943.1"/>
    <property type="molecule type" value="Genomic_DNA"/>
</dbReference>
<feature type="transmembrane region" description="Helical" evidence="1">
    <location>
        <begin position="77"/>
        <end position="98"/>
    </location>
</feature>
<organism evidence="2 3">
    <name type="scientific">Candidatus Zambryskibacteria bacterium RIFCSPHIGHO2_02_FULL_43_14</name>
    <dbReference type="NCBI Taxonomy" id="1802748"/>
    <lineage>
        <taxon>Bacteria</taxon>
        <taxon>Candidatus Zambryskiibacteriota</taxon>
    </lineage>
</organism>
<keyword evidence="1" id="KW-0812">Transmembrane</keyword>